<proteinExistence type="inferred from homology"/>
<protein>
    <recommendedName>
        <fullName evidence="2">cyclin-dependent kinase</fullName>
        <ecNumber evidence="2">2.7.11.22</ecNumber>
    </recommendedName>
</protein>
<dbReference type="GO" id="GO:0010468">
    <property type="term" value="P:regulation of gene expression"/>
    <property type="evidence" value="ECO:0007669"/>
    <property type="project" value="TreeGrafter"/>
</dbReference>
<dbReference type="InterPro" id="IPR011009">
    <property type="entry name" value="Kinase-like_dom_sf"/>
</dbReference>
<comment type="caution">
    <text evidence="11">The sequence shown here is derived from an EMBL/GenBank/DDBJ whole genome shotgun (WGS) entry which is preliminary data.</text>
</comment>
<dbReference type="SUPFAM" id="SSF56112">
    <property type="entry name" value="Protein kinase-like (PK-like)"/>
    <property type="match status" value="1"/>
</dbReference>
<feature type="domain" description="Protein kinase" evidence="10">
    <location>
        <begin position="1"/>
        <end position="256"/>
    </location>
</feature>
<comment type="catalytic activity">
    <reaction evidence="8">
        <text>L-threonyl-[protein] + ATP = O-phospho-L-threonyl-[protein] + ADP + H(+)</text>
        <dbReference type="Rhea" id="RHEA:46608"/>
        <dbReference type="Rhea" id="RHEA-COMP:11060"/>
        <dbReference type="Rhea" id="RHEA-COMP:11605"/>
        <dbReference type="ChEBI" id="CHEBI:15378"/>
        <dbReference type="ChEBI" id="CHEBI:30013"/>
        <dbReference type="ChEBI" id="CHEBI:30616"/>
        <dbReference type="ChEBI" id="CHEBI:61977"/>
        <dbReference type="ChEBI" id="CHEBI:456216"/>
        <dbReference type="EC" id="2.7.11.22"/>
    </reaction>
</comment>
<dbReference type="GO" id="GO:0005737">
    <property type="term" value="C:cytoplasm"/>
    <property type="evidence" value="ECO:0007669"/>
    <property type="project" value="TreeGrafter"/>
</dbReference>
<evidence type="ECO:0000256" key="8">
    <source>
        <dbReference type="ARBA" id="ARBA00047811"/>
    </source>
</evidence>
<keyword evidence="3" id="KW-0723">Serine/threonine-protein kinase</keyword>
<dbReference type="EC" id="2.7.11.22" evidence="2"/>
<keyword evidence="6 11" id="KW-0418">Kinase</keyword>
<dbReference type="Proteomes" id="UP000717585">
    <property type="component" value="Unassembled WGS sequence"/>
</dbReference>
<dbReference type="EMBL" id="JAHDYR010000064">
    <property type="protein sequence ID" value="KAG9390509.1"/>
    <property type="molecule type" value="Genomic_DNA"/>
</dbReference>
<evidence type="ECO:0000256" key="4">
    <source>
        <dbReference type="ARBA" id="ARBA00022679"/>
    </source>
</evidence>
<dbReference type="GO" id="GO:0005524">
    <property type="term" value="F:ATP binding"/>
    <property type="evidence" value="ECO:0007669"/>
    <property type="project" value="UniProtKB-KW"/>
</dbReference>
<dbReference type="Gene3D" id="1.10.510.10">
    <property type="entry name" value="Transferase(Phosphotransferase) domain 1"/>
    <property type="match status" value="1"/>
</dbReference>
<dbReference type="PROSITE" id="PS50011">
    <property type="entry name" value="PROTEIN_KINASE_DOM"/>
    <property type="match status" value="1"/>
</dbReference>
<dbReference type="CDD" id="cd07829">
    <property type="entry name" value="STKc_CDK_like"/>
    <property type="match status" value="1"/>
</dbReference>
<name>A0A8J6B0T3_9EUKA</name>
<dbReference type="SMART" id="SM00220">
    <property type="entry name" value="S_TKc"/>
    <property type="match status" value="1"/>
</dbReference>
<dbReference type="PROSITE" id="PS00108">
    <property type="entry name" value="PROTEIN_KINASE_ST"/>
    <property type="match status" value="1"/>
</dbReference>
<evidence type="ECO:0000313" key="12">
    <source>
        <dbReference type="Proteomes" id="UP000717585"/>
    </source>
</evidence>
<evidence type="ECO:0000256" key="2">
    <source>
        <dbReference type="ARBA" id="ARBA00012425"/>
    </source>
</evidence>
<dbReference type="Pfam" id="PF00069">
    <property type="entry name" value="Pkinase"/>
    <property type="match status" value="1"/>
</dbReference>
<dbReference type="GO" id="GO:0010389">
    <property type="term" value="P:regulation of G2/M transition of mitotic cell cycle"/>
    <property type="evidence" value="ECO:0007669"/>
    <property type="project" value="TreeGrafter"/>
</dbReference>
<evidence type="ECO:0000313" key="11">
    <source>
        <dbReference type="EMBL" id="KAG9390509.1"/>
    </source>
</evidence>
<evidence type="ECO:0000256" key="5">
    <source>
        <dbReference type="ARBA" id="ARBA00022741"/>
    </source>
</evidence>
<dbReference type="GO" id="GO:0005634">
    <property type="term" value="C:nucleus"/>
    <property type="evidence" value="ECO:0007669"/>
    <property type="project" value="TreeGrafter"/>
</dbReference>
<gene>
    <name evidence="11" type="ORF">J8273_7860</name>
</gene>
<keyword evidence="5" id="KW-0547">Nucleotide-binding</keyword>
<organism evidence="11 12">
    <name type="scientific">Carpediemonas membranifera</name>
    <dbReference type="NCBI Taxonomy" id="201153"/>
    <lineage>
        <taxon>Eukaryota</taxon>
        <taxon>Metamonada</taxon>
        <taxon>Carpediemonas-like organisms</taxon>
        <taxon>Carpediemonas</taxon>
    </lineage>
</organism>
<evidence type="ECO:0000256" key="9">
    <source>
        <dbReference type="ARBA" id="ARBA00048367"/>
    </source>
</evidence>
<dbReference type="GO" id="GO:0030332">
    <property type="term" value="F:cyclin binding"/>
    <property type="evidence" value="ECO:0007669"/>
    <property type="project" value="TreeGrafter"/>
</dbReference>
<dbReference type="InterPro" id="IPR008271">
    <property type="entry name" value="Ser/Thr_kinase_AS"/>
</dbReference>
<evidence type="ECO:0000256" key="6">
    <source>
        <dbReference type="ARBA" id="ARBA00022777"/>
    </source>
</evidence>
<dbReference type="OrthoDB" id="1732493at2759"/>
<accession>A0A8J6B0T3</accession>
<dbReference type="AlphaFoldDB" id="A0A8J6B0T3"/>
<dbReference type="PANTHER" id="PTHR24056">
    <property type="entry name" value="CELL DIVISION PROTEIN KINASE"/>
    <property type="match status" value="1"/>
</dbReference>
<evidence type="ECO:0000256" key="7">
    <source>
        <dbReference type="ARBA" id="ARBA00022840"/>
    </source>
</evidence>
<keyword evidence="4" id="KW-0808">Transferase</keyword>
<dbReference type="InterPro" id="IPR050108">
    <property type="entry name" value="CDK"/>
</dbReference>
<dbReference type="GO" id="GO:0000307">
    <property type="term" value="C:cyclin-dependent protein kinase holoenzyme complex"/>
    <property type="evidence" value="ECO:0007669"/>
    <property type="project" value="TreeGrafter"/>
</dbReference>
<keyword evidence="7" id="KW-0067">ATP-binding</keyword>
<comment type="catalytic activity">
    <reaction evidence="9">
        <text>L-seryl-[protein] + ATP = O-phospho-L-seryl-[protein] + ADP + H(+)</text>
        <dbReference type="Rhea" id="RHEA:17989"/>
        <dbReference type="Rhea" id="RHEA-COMP:9863"/>
        <dbReference type="Rhea" id="RHEA-COMP:11604"/>
        <dbReference type="ChEBI" id="CHEBI:15378"/>
        <dbReference type="ChEBI" id="CHEBI:29999"/>
        <dbReference type="ChEBI" id="CHEBI:30616"/>
        <dbReference type="ChEBI" id="CHEBI:83421"/>
        <dbReference type="ChEBI" id="CHEBI:456216"/>
        <dbReference type="EC" id="2.7.11.22"/>
    </reaction>
</comment>
<dbReference type="Gene3D" id="3.30.200.20">
    <property type="entry name" value="Phosphorylase Kinase, domain 1"/>
    <property type="match status" value="1"/>
</dbReference>
<dbReference type="GO" id="GO:0004693">
    <property type="term" value="F:cyclin-dependent protein serine/threonine kinase activity"/>
    <property type="evidence" value="ECO:0007669"/>
    <property type="project" value="UniProtKB-EC"/>
</dbReference>
<reference evidence="11" key="1">
    <citation type="submission" date="2021-05" db="EMBL/GenBank/DDBJ databases">
        <title>A free-living protist that lacks canonical eukaryotic 1 DNA replication and segregation systems.</title>
        <authorList>
            <person name="Salas-Leiva D.E."/>
            <person name="Tromer E.C."/>
            <person name="Curtis B.A."/>
            <person name="Jerlstrom-Hultqvist J."/>
            <person name="Kolisko M."/>
            <person name="Yi Z."/>
            <person name="Salas-Leiva J.S."/>
            <person name="Gallot-Lavallee L."/>
            <person name="Kops G.J.P.L."/>
            <person name="Archibald J.M."/>
            <person name="Simpson A.G.B."/>
            <person name="Roger A.J."/>
        </authorList>
    </citation>
    <scope>NUCLEOTIDE SEQUENCE</scope>
    <source>
        <strain evidence="11">BICM</strain>
    </source>
</reference>
<dbReference type="FunFam" id="1.10.510.10:FF:000574">
    <property type="entry name" value="Cell division related protein kinase 2"/>
    <property type="match status" value="1"/>
</dbReference>
<comment type="similarity">
    <text evidence="1">Belongs to the protein kinase superfamily. CMGC Ser/Thr protein kinase family. CDC2/CDKX subfamily.</text>
</comment>
<dbReference type="PANTHER" id="PTHR24056:SF254">
    <property type="entry name" value="CYCLIN-DEPENDENT KINASE 2"/>
    <property type="match status" value="1"/>
</dbReference>
<evidence type="ECO:0000256" key="1">
    <source>
        <dbReference type="ARBA" id="ARBA00006485"/>
    </source>
</evidence>
<dbReference type="InterPro" id="IPR000719">
    <property type="entry name" value="Prot_kinase_dom"/>
</dbReference>
<sequence>MIALKQTNSPHPEEGIPTTALREISVLKTIQHENVVALLDVVNEEGKLFLIFELGDLDLKKHMEGHPEGLPLSEIKRFTYELLSGVDACHATRLLHRDLKPQNLLLCNGTLKVGDFGLVRAFSVPMRVYTHEVVTLWYRAPEILLGSKHYTTSVDTWSVGAILAEMATSKPLFPGDSQIGELFQIFQVLGTPTEATWPGVSKLPDFKQTFPSFQPSGFDHLLPKIGADGVDLLKKLLAYDPAERISASRALQHPFFADM</sequence>
<evidence type="ECO:0000259" key="10">
    <source>
        <dbReference type="PROSITE" id="PS50011"/>
    </source>
</evidence>
<evidence type="ECO:0000256" key="3">
    <source>
        <dbReference type="ARBA" id="ARBA00022527"/>
    </source>
</evidence>
<dbReference type="GO" id="GO:0007165">
    <property type="term" value="P:signal transduction"/>
    <property type="evidence" value="ECO:0007669"/>
    <property type="project" value="TreeGrafter"/>
</dbReference>
<keyword evidence="12" id="KW-1185">Reference proteome</keyword>
<dbReference type="GO" id="GO:0000082">
    <property type="term" value="P:G1/S transition of mitotic cell cycle"/>
    <property type="evidence" value="ECO:0007669"/>
    <property type="project" value="TreeGrafter"/>
</dbReference>